<dbReference type="EMBL" id="JBBPBK010000008">
    <property type="protein sequence ID" value="KAK9280682.1"/>
    <property type="molecule type" value="Genomic_DNA"/>
</dbReference>
<proteinExistence type="predicted"/>
<dbReference type="Proteomes" id="UP001415857">
    <property type="component" value="Unassembled WGS sequence"/>
</dbReference>
<comment type="caution">
    <text evidence="4">The sequence shown here is derived from an EMBL/GenBank/DDBJ whole genome shotgun (WGS) entry which is preliminary data.</text>
</comment>
<dbReference type="Gene3D" id="3.10.20.90">
    <property type="entry name" value="Phosphatidylinositol 3-kinase Catalytic Subunit, Chain A, domain 1"/>
    <property type="match status" value="1"/>
</dbReference>
<dbReference type="PANTHER" id="PTHR48051:SF1">
    <property type="entry name" value="RAS SUPPRESSOR PROTEIN 1"/>
    <property type="match status" value="1"/>
</dbReference>
<evidence type="ECO:0000256" key="1">
    <source>
        <dbReference type="ARBA" id="ARBA00022614"/>
    </source>
</evidence>
<keyword evidence="1" id="KW-0433">Leucine-rich repeat</keyword>
<dbReference type="AlphaFoldDB" id="A0AAP0RQC1"/>
<dbReference type="PROSITE" id="PS51450">
    <property type="entry name" value="LRR"/>
    <property type="match status" value="1"/>
</dbReference>
<dbReference type="PROSITE" id="PS50053">
    <property type="entry name" value="UBIQUITIN_2"/>
    <property type="match status" value="1"/>
</dbReference>
<keyword evidence="2" id="KW-0677">Repeat</keyword>
<dbReference type="GO" id="GO:0005737">
    <property type="term" value="C:cytoplasm"/>
    <property type="evidence" value="ECO:0007669"/>
    <property type="project" value="TreeGrafter"/>
</dbReference>
<feature type="domain" description="Ubiquitin-like" evidence="3">
    <location>
        <begin position="18"/>
        <end position="91"/>
    </location>
</feature>
<dbReference type="InterPro" id="IPR000626">
    <property type="entry name" value="Ubiquitin-like_dom"/>
</dbReference>
<dbReference type="InterPro" id="IPR050216">
    <property type="entry name" value="LRR_domain-containing"/>
</dbReference>
<dbReference type="InterPro" id="IPR001611">
    <property type="entry name" value="Leu-rich_rpt"/>
</dbReference>
<dbReference type="PANTHER" id="PTHR48051">
    <property type="match status" value="1"/>
</dbReference>
<dbReference type="SUPFAM" id="SSF52058">
    <property type="entry name" value="L domain-like"/>
    <property type="match status" value="1"/>
</dbReference>
<reference evidence="4 5" key="1">
    <citation type="journal article" date="2024" name="Plant J.">
        <title>Genome sequences and population genomics reveal climatic adaptation and genomic divergence between two closely related sweetgum species.</title>
        <authorList>
            <person name="Xu W.Q."/>
            <person name="Ren C.Q."/>
            <person name="Zhang X.Y."/>
            <person name="Comes H.P."/>
            <person name="Liu X.H."/>
            <person name="Li Y.G."/>
            <person name="Kettle C.J."/>
            <person name="Jalonen R."/>
            <person name="Gaisberger H."/>
            <person name="Ma Y.Z."/>
            <person name="Qiu Y.X."/>
        </authorList>
    </citation>
    <scope>NUCLEOTIDE SEQUENCE [LARGE SCALE GENOMIC DNA]</scope>
    <source>
        <strain evidence="4">Hangzhou</strain>
    </source>
</reference>
<dbReference type="InterPro" id="IPR029071">
    <property type="entry name" value="Ubiquitin-like_domsf"/>
</dbReference>
<dbReference type="SMART" id="SM00369">
    <property type="entry name" value="LRR_TYP"/>
    <property type="match status" value="4"/>
</dbReference>
<dbReference type="Pfam" id="PF00240">
    <property type="entry name" value="ubiquitin"/>
    <property type="match status" value="1"/>
</dbReference>
<dbReference type="InterPro" id="IPR032675">
    <property type="entry name" value="LRR_dom_sf"/>
</dbReference>
<name>A0AAP0RQC1_LIQFO</name>
<evidence type="ECO:0000313" key="5">
    <source>
        <dbReference type="Proteomes" id="UP001415857"/>
    </source>
</evidence>
<organism evidence="4 5">
    <name type="scientific">Liquidambar formosana</name>
    <name type="common">Formosan gum</name>
    <dbReference type="NCBI Taxonomy" id="63359"/>
    <lineage>
        <taxon>Eukaryota</taxon>
        <taxon>Viridiplantae</taxon>
        <taxon>Streptophyta</taxon>
        <taxon>Embryophyta</taxon>
        <taxon>Tracheophyta</taxon>
        <taxon>Spermatophyta</taxon>
        <taxon>Magnoliopsida</taxon>
        <taxon>eudicotyledons</taxon>
        <taxon>Gunneridae</taxon>
        <taxon>Pentapetalae</taxon>
        <taxon>Saxifragales</taxon>
        <taxon>Altingiaceae</taxon>
        <taxon>Liquidambar</taxon>
    </lineage>
</organism>
<accession>A0AAP0RQC1</accession>
<protein>
    <recommendedName>
        <fullName evidence="3">Ubiquitin-like domain-containing protein</fullName>
    </recommendedName>
</protein>
<dbReference type="SUPFAM" id="SSF54236">
    <property type="entry name" value="Ubiquitin-like"/>
    <property type="match status" value="1"/>
</dbReference>
<sequence length="329" mass="35463">MEDSGATGGDGSNLGTPTNITVHVKFSGRSIPISLSPDSTVKDLKSLLQPLTNVLPRGQKLIFKGKLLVDAMTLRVSEVTNGAKIMLMASQGLHQGGGPILKEAKTLPISRKTINANQIVNDKIEVPVDKSRLERWKVTGVVALSGSNLKAIPDEVWDCGPSARVLDISNNSIRDVPGKISCLSVIQKIYLNANDILDESISWEGLTSLKSLTFLSVSQNHLMTLPSALGALVFLKELHIANNKLTSLPTEIGLLTQLQVLKANNNRISIIPTCIGDCNSLIEVDLSSNILSELPETFGNLQKLKVHLLSLAVAIFSFSFRFSFSCGNL</sequence>
<dbReference type="Pfam" id="PF23598">
    <property type="entry name" value="LRR_14"/>
    <property type="match status" value="1"/>
</dbReference>
<evidence type="ECO:0000259" key="3">
    <source>
        <dbReference type="PROSITE" id="PS50053"/>
    </source>
</evidence>
<keyword evidence="5" id="KW-1185">Reference proteome</keyword>
<dbReference type="SMART" id="SM00364">
    <property type="entry name" value="LRR_BAC"/>
    <property type="match status" value="4"/>
</dbReference>
<evidence type="ECO:0000256" key="2">
    <source>
        <dbReference type="ARBA" id="ARBA00022737"/>
    </source>
</evidence>
<evidence type="ECO:0000313" key="4">
    <source>
        <dbReference type="EMBL" id="KAK9280682.1"/>
    </source>
</evidence>
<dbReference type="SMART" id="SM00213">
    <property type="entry name" value="UBQ"/>
    <property type="match status" value="1"/>
</dbReference>
<dbReference type="Gene3D" id="3.80.10.10">
    <property type="entry name" value="Ribonuclease Inhibitor"/>
    <property type="match status" value="2"/>
</dbReference>
<dbReference type="InterPro" id="IPR055414">
    <property type="entry name" value="LRR_R13L4/SHOC2-like"/>
</dbReference>
<dbReference type="InterPro" id="IPR003591">
    <property type="entry name" value="Leu-rich_rpt_typical-subtyp"/>
</dbReference>
<gene>
    <name evidence="4" type="ORF">L1049_014380</name>
</gene>